<keyword evidence="4" id="KW-1185">Reference proteome</keyword>
<proteinExistence type="predicted"/>
<dbReference type="RefSeq" id="WP_332080004.1">
    <property type="nucleotide sequence ID" value="NZ_JAZHYN010000002.1"/>
</dbReference>
<sequence length="446" mass="49899">MARGATYLTSQHDSELDARIEEYRRRRERDFSEAWSGPNSWTSRFDAGCFVLSPVIARLVGAGKARVLEIGCGQGQKVLSYAPFVGSVLGIDLDGEHISYAKNAASKMNSPNVAFDQVEANDVRKILDKDRFDIIVVYAVLEHLTPTERLDLLSNIWSSLDDHGLIIMGETPNRIASCDMHSSFLPFVDSLIDEYYLQYVDRFTPRDDWRPYVGRYEDRILGSFRAGRGVSFHEFDLHLGKAGEAGNFIVADSFGALTRNMYPLRRSELALMDEFRWQGNNIDQFFSRYWLEGIISKRPSPQNRTQREFSLLSPPLPFNVAQGFDLNGLRVYGLKSKEQAVTFELPPSAHAYQLLFDVRSRAGRAEIFDQRGEMLEVVDITELASIIFPGGSYAAIDRTVAPGTTAITVRPDADSVIVTGDLGVFGVGSLGPLDERTPKILDNGNF</sequence>
<evidence type="ECO:0000256" key="1">
    <source>
        <dbReference type="ARBA" id="ARBA00022679"/>
    </source>
</evidence>
<evidence type="ECO:0000313" key="4">
    <source>
        <dbReference type="Proteomes" id="UP001350748"/>
    </source>
</evidence>
<accession>A0ABU7XCI7</accession>
<protein>
    <submittedName>
        <fullName evidence="3">Class I SAM-dependent methyltransferase</fullName>
        <ecNumber evidence="3">2.1.-.-</ecNumber>
    </submittedName>
</protein>
<dbReference type="Pfam" id="PF13649">
    <property type="entry name" value="Methyltransf_25"/>
    <property type="match status" value="1"/>
</dbReference>
<comment type="caution">
    <text evidence="3">The sequence shown here is derived from an EMBL/GenBank/DDBJ whole genome shotgun (WGS) entry which is preliminary data.</text>
</comment>
<organism evidence="3 4">
    <name type="scientific">Methylocystis borbori</name>
    <dbReference type="NCBI Taxonomy" id="3118750"/>
    <lineage>
        <taxon>Bacteria</taxon>
        <taxon>Pseudomonadati</taxon>
        <taxon>Pseudomonadota</taxon>
        <taxon>Alphaproteobacteria</taxon>
        <taxon>Hyphomicrobiales</taxon>
        <taxon>Methylocystaceae</taxon>
        <taxon>Methylocystis</taxon>
    </lineage>
</organism>
<dbReference type="GO" id="GO:0032259">
    <property type="term" value="P:methylation"/>
    <property type="evidence" value="ECO:0007669"/>
    <property type="project" value="UniProtKB-KW"/>
</dbReference>
<dbReference type="EC" id="2.1.-.-" evidence="3"/>
<dbReference type="GO" id="GO:0008168">
    <property type="term" value="F:methyltransferase activity"/>
    <property type="evidence" value="ECO:0007669"/>
    <property type="project" value="UniProtKB-KW"/>
</dbReference>
<keyword evidence="3" id="KW-0489">Methyltransferase</keyword>
<dbReference type="EMBL" id="JAZHYN010000002">
    <property type="protein sequence ID" value="MEF3365100.1"/>
    <property type="molecule type" value="Genomic_DNA"/>
</dbReference>
<dbReference type="SUPFAM" id="SSF53335">
    <property type="entry name" value="S-adenosyl-L-methionine-dependent methyltransferases"/>
    <property type="match status" value="1"/>
</dbReference>
<dbReference type="CDD" id="cd02440">
    <property type="entry name" value="AdoMet_MTases"/>
    <property type="match status" value="1"/>
</dbReference>
<dbReference type="InterPro" id="IPR041698">
    <property type="entry name" value="Methyltransf_25"/>
</dbReference>
<keyword evidence="1 3" id="KW-0808">Transferase</keyword>
<evidence type="ECO:0000313" key="3">
    <source>
        <dbReference type="EMBL" id="MEF3365100.1"/>
    </source>
</evidence>
<dbReference type="Proteomes" id="UP001350748">
    <property type="component" value="Unassembled WGS sequence"/>
</dbReference>
<dbReference type="InterPro" id="IPR029063">
    <property type="entry name" value="SAM-dependent_MTases_sf"/>
</dbReference>
<gene>
    <name evidence="3" type="ORF">V3H18_00980</name>
</gene>
<name>A0ABU7XCI7_9HYPH</name>
<feature type="domain" description="Methyltransferase" evidence="2">
    <location>
        <begin position="67"/>
        <end position="164"/>
    </location>
</feature>
<reference evidence="3 4" key="1">
    <citation type="submission" date="2024-02" db="EMBL/GenBank/DDBJ databases">
        <authorList>
            <person name="Grouzdev D."/>
        </authorList>
    </citation>
    <scope>NUCLEOTIDE SEQUENCE [LARGE SCALE GENOMIC DNA]</scope>
    <source>
        <strain evidence="3 4">9N</strain>
    </source>
</reference>
<dbReference type="Gene3D" id="3.40.50.150">
    <property type="entry name" value="Vaccinia Virus protein VP39"/>
    <property type="match status" value="1"/>
</dbReference>
<evidence type="ECO:0000259" key="2">
    <source>
        <dbReference type="Pfam" id="PF13649"/>
    </source>
</evidence>
<dbReference type="PANTHER" id="PTHR43861">
    <property type="entry name" value="TRANS-ACONITATE 2-METHYLTRANSFERASE-RELATED"/>
    <property type="match status" value="1"/>
</dbReference>